<evidence type="ECO:0000313" key="1">
    <source>
        <dbReference type="EMBL" id="QQD72945.1"/>
    </source>
</evidence>
<sequence>MNLKIATGDHWFRFQSREFKIIEAGISSNQAYATTEPHSQDLVNELCIRINRDKKISVYLGDNYVCFPEDYPQILVG</sequence>
<dbReference type="AlphaFoldDB" id="A0A7T4WE56"/>
<evidence type="ECO:0000313" key="2">
    <source>
        <dbReference type="Proteomes" id="UP000595420"/>
    </source>
</evidence>
<proteinExistence type="predicted"/>
<gene>
    <name evidence="1" type="ORF">H2515_00965</name>
</gene>
<dbReference type="EMBL" id="CP059488">
    <property type="protein sequence ID" value="QQD72945.1"/>
    <property type="molecule type" value="Genomic_DNA"/>
</dbReference>
<protein>
    <submittedName>
        <fullName evidence="1">Uncharacterized protein</fullName>
    </submittedName>
</protein>
<organism evidence="1 2">
    <name type="scientific">Acidithiobacillus ferrivorans</name>
    <dbReference type="NCBI Taxonomy" id="160808"/>
    <lineage>
        <taxon>Bacteria</taxon>
        <taxon>Pseudomonadati</taxon>
        <taxon>Pseudomonadota</taxon>
        <taxon>Acidithiobacillia</taxon>
        <taxon>Acidithiobacillales</taxon>
        <taxon>Acidithiobacillaceae</taxon>
        <taxon>Acidithiobacillus</taxon>
    </lineage>
</organism>
<name>A0A7T4WE56_9PROT</name>
<dbReference type="Proteomes" id="UP000595420">
    <property type="component" value="Chromosome"/>
</dbReference>
<reference evidence="1 2" key="1">
    <citation type="submission" date="2020-07" db="EMBL/GenBank/DDBJ databases">
        <title>Complete genome sequence analysis of Acidithiobacillus ferrivorans XJFY6S-08 reveals extreme environmental adaptation to alpine acid mine drainage.</title>
        <authorList>
            <person name="Yan L."/>
            <person name="Ni Y."/>
        </authorList>
    </citation>
    <scope>NUCLEOTIDE SEQUENCE [LARGE SCALE GENOMIC DNA]</scope>
    <source>
        <strain evidence="1 2">XJFY6S-08</strain>
    </source>
</reference>
<accession>A0A7T4WE56</accession>
<dbReference type="RefSeq" id="WP_198660689.1">
    <property type="nucleotide sequence ID" value="NZ_CP059488.1"/>
</dbReference>